<gene>
    <name evidence="4" type="ORF">FEG63_00600</name>
</gene>
<evidence type="ECO:0000313" key="5">
    <source>
        <dbReference type="Proteomes" id="UP000708347"/>
    </source>
</evidence>
<feature type="domain" description="Thioesterase" evidence="3">
    <location>
        <begin position="21"/>
        <end position="102"/>
    </location>
</feature>
<dbReference type="Gene3D" id="3.10.129.10">
    <property type="entry name" value="Hotdog Thioesterase"/>
    <property type="match status" value="1"/>
</dbReference>
<dbReference type="Proteomes" id="UP000708347">
    <property type="component" value="Unassembled WGS sequence"/>
</dbReference>
<dbReference type="PANTHER" id="PTHR31793:SF27">
    <property type="entry name" value="NOVEL THIOESTERASE SUPERFAMILY DOMAIN AND SAPOSIN A-TYPE DOMAIN CONTAINING PROTEIN (0610012H03RIK)"/>
    <property type="match status" value="1"/>
</dbReference>
<dbReference type="RefSeq" id="WP_174396061.1">
    <property type="nucleotide sequence ID" value="NZ_VBSB01000001.1"/>
</dbReference>
<dbReference type="PIRSF" id="PIRSF003230">
    <property type="entry name" value="YbgC"/>
    <property type="match status" value="1"/>
</dbReference>
<dbReference type="NCBIfam" id="TIGR00051">
    <property type="entry name" value="YbgC/FadM family acyl-CoA thioesterase"/>
    <property type="match status" value="1"/>
</dbReference>
<accession>A0ABX2JQG9</accession>
<sequence>MSSERFGMPLRVRYVECDMQGRVFNGHYLTWVDMALNEALREIVGDYQTLTDAGIDFVVAAAELQFRRPAHFDDDLVIGVGFDPLGRTSLRSTYEIRRGQDLIAEAAMIHVCVDATTLEKQPWPDWFRELIHAPH</sequence>
<dbReference type="PANTHER" id="PTHR31793">
    <property type="entry name" value="4-HYDROXYBENZOYL-COA THIOESTERASE FAMILY MEMBER"/>
    <property type="match status" value="1"/>
</dbReference>
<evidence type="ECO:0000313" key="4">
    <source>
        <dbReference type="EMBL" id="NTY58049.1"/>
    </source>
</evidence>
<dbReference type="CDD" id="cd00586">
    <property type="entry name" value="4HBT"/>
    <property type="match status" value="1"/>
</dbReference>
<dbReference type="EMBL" id="VBSB01000001">
    <property type="protein sequence ID" value="NTY58049.1"/>
    <property type="molecule type" value="Genomic_DNA"/>
</dbReference>
<keyword evidence="2" id="KW-0378">Hydrolase</keyword>
<organism evidence="4 5">
    <name type="scientific">Mycolicibacterium sphagni</name>
    <dbReference type="NCBI Taxonomy" id="1786"/>
    <lineage>
        <taxon>Bacteria</taxon>
        <taxon>Bacillati</taxon>
        <taxon>Actinomycetota</taxon>
        <taxon>Actinomycetes</taxon>
        <taxon>Mycobacteriales</taxon>
        <taxon>Mycobacteriaceae</taxon>
        <taxon>Mycolicibacterium</taxon>
    </lineage>
</organism>
<dbReference type="InterPro" id="IPR006684">
    <property type="entry name" value="YbgC/YbaW"/>
</dbReference>
<dbReference type="SUPFAM" id="SSF54637">
    <property type="entry name" value="Thioesterase/thiol ester dehydrase-isomerase"/>
    <property type="match status" value="1"/>
</dbReference>
<reference evidence="4 5" key="1">
    <citation type="submission" date="2019-05" db="EMBL/GenBank/DDBJ databases">
        <title>Mycolicibacterium sphagni ENV482 genome assembly.</title>
        <authorList>
            <person name="Chen W."/>
            <person name="Faulkner N.W."/>
            <person name="Hyman M.R."/>
        </authorList>
    </citation>
    <scope>NUCLEOTIDE SEQUENCE [LARGE SCALE GENOMIC DNA]</scope>
    <source>
        <strain evidence="4 5">ENV482</strain>
    </source>
</reference>
<comment type="caution">
    <text evidence="4">The sequence shown here is derived from an EMBL/GenBank/DDBJ whole genome shotgun (WGS) entry which is preliminary data.</text>
</comment>
<dbReference type="Pfam" id="PF03061">
    <property type="entry name" value="4HBT"/>
    <property type="match status" value="1"/>
</dbReference>
<proteinExistence type="inferred from homology"/>
<evidence type="ECO:0000256" key="1">
    <source>
        <dbReference type="ARBA" id="ARBA00005953"/>
    </source>
</evidence>
<dbReference type="InterPro" id="IPR006683">
    <property type="entry name" value="Thioestr_dom"/>
</dbReference>
<comment type="similarity">
    <text evidence="1">Belongs to the 4-hydroxybenzoyl-CoA thioesterase family.</text>
</comment>
<name>A0ABX2JQG9_9MYCO</name>
<dbReference type="InterPro" id="IPR029069">
    <property type="entry name" value="HotDog_dom_sf"/>
</dbReference>
<dbReference type="InterPro" id="IPR050563">
    <property type="entry name" value="4-hydroxybenzoyl-CoA_TE"/>
</dbReference>
<evidence type="ECO:0000256" key="2">
    <source>
        <dbReference type="ARBA" id="ARBA00022801"/>
    </source>
</evidence>
<keyword evidence="5" id="KW-1185">Reference proteome</keyword>
<evidence type="ECO:0000259" key="3">
    <source>
        <dbReference type="Pfam" id="PF03061"/>
    </source>
</evidence>
<protein>
    <submittedName>
        <fullName evidence="4">Acyl-CoA thioesterase</fullName>
    </submittedName>
</protein>